<dbReference type="Pfam" id="PF17885">
    <property type="entry name" value="Smoa_sbd"/>
    <property type="match status" value="1"/>
</dbReference>
<evidence type="ECO:0000313" key="2">
    <source>
        <dbReference type="EMBL" id="MBN0988859.1"/>
    </source>
</evidence>
<feature type="domain" description="Styrene monooxygenase StyA putative substrate binding" evidence="1">
    <location>
        <begin position="149"/>
        <end position="256"/>
    </location>
</feature>
<name>A0ABS2WAX9_9GAMM</name>
<keyword evidence="3" id="KW-1185">Reference proteome</keyword>
<dbReference type="Proteomes" id="UP000760472">
    <property type="component" value="Unassembled WGS sequence"/>
</dbReference>
<gene>
    <name evidence="2" type="ORF">JW498_15920</name>
</gene>
<dbReference type="InterPro" id="IPR036188">
    <property type="entry name" value="FAD/NAD-bd_sf"/>
</dbReference>
<dbReference type="Gene3D" id="3.50.50.60">
    <property type="entry name" value="FAD/NAD(P)-binding domain"/>
    <property type="match status" value="2"/>
</dbReference>
<evidence type="ECO:0000259" key="1">
    <source>
        <dbReference type="Pfam" id="PF17885"/>
    </source>
</evidence>
<proteinExistence type="predicted"/>
<accession>A0ABS2WAX9</accession>
<dbReference type="SUPFAM" id="SSF51905">
    <property type="entry name" value="FAD/NAD(P)-binding domain"/>
    <property type="match status" value="1"/>
</dbReference>
<reference evidence="2 3" key="1">
    <citation type="submission" date="2021-02" db="EMBL/GenBank/DDBJ databases">
        <title>A novel species of genus Amphritea isolated from a fishpond in China.</title>
        <authorList>
            <person name="Lu H."/>
        </authorList>
    </citation>
    <scope>NUCLEOTIDE SEQUENCE [LARGE SCALE GENOMIC DNA]</scope>
    <source>
        <strain evidence="2 3">RP18W</strain>
    </source>
</reference>
<organism evidence="2 3">
    <name type="scientific">Amphritea pacifica</name>
    <dbReference type="NCBI Taxonomy" id="2811233"/>
    <lineage>
        <taxon>Bacteria</taxon>
        <taxon>Pseudomonadati</taxon>
        <taxon>Pseudomonadota</taxon>
        <taxon>Gammaproteobacteria</taxon>
        <taxon>Oceanospirillales</taxon>
        <taxon>Oceanospirillaceae</taxon>
        <taxon>Amphritea</taxon>
    </lineage>
</organism>
<dbReference type="EMBL" id="JAFFZP010000028">
    <property type="protein sequence ID" value="MBN0988859.1"/>
    <property type="molecule type" value="Genomic_DNA"/>
</dbReference>
<sequence>MSRKIAIIGAGQSGLQTGIGLLKQGYQVTMLSNRTQDDIRSGRVTSSQCMFDMALNTERELGLNFWENDCPPVEGIGLTVPNPERPGEKLIDWAAPIDHKAQSVDQRLKMPVWMDEFVRLGGELVFRDAGIEELEELAASHDLVLLAAGKGEIVRQFERDAGRSVFDKPQRALALTYVHGMTPKEPFSRVAFNLIPGVGEYFCFPALTLSGPCEIMVFEGIPGGPMDCWGDVETPEQHLARSLEIVNTYCPWEAERCKNIQLTDDNGVLAGRFPPTVRKSVLTLPSGRKVLGMADALVVNDPITGQGSNNGAKCSKIYLDSILARGDQPFDESWMKDTFETYWAYAKDVVGWTNSILLPPENHTLNLLGAAQQSADLAKTIANGFNNPVDLMPWWTNADACNQVVGEYFKQEA</sequence>
<evidence type="ECO:0000313" key="3">
    <source>
        <dbReference type="Proteomes" id="UP000760472"/>
    </source>
</evidence>
<comment type="caution">
    <text evidence="2">The sequence shown here is derived from an EMBL/GenBank/DDBJ whole genome shotgun (WGS) entry which is preliminary data.</text>
</comment>
<dbReference type="RefSeq" id="WP_205214035.1">
    <property type="nucleotide sequence ID" value="NZ_JAFFZP010000028.1"/>
</dbReference>
<dbReference type="Gene3D" id="3.30.9.40">
    <property type="match status" value="1"/>
</dbReference>
<protein>
    <submittedName>
        <fullName evidence="2">FAD-binding oxidoreductase</fullName>
    </submittedName>
</protein>
<dbReference type="InterPro" id="IPR041654">
    <property type="entry name" value="StyA_sbd"/>
</dbReference>